<feature type="region of interest" description="Disordered" evidence="1">
    <location>
        <begin position="1"/>
        <end position="20"/>
    </location>
</feature>
<evidence type="ECO:0000313" key="2">
    <source>
        <dbReference type="EMBL" id="VTZ61815.1"/>
    </source>
</evidence>
<evidence type="ECO:0000256" key="1">
    <source>
        <dbReference type="SAM" id="MobiDB-lite"/>
    </source>
</evidence>
<accession>A0A508WWX6</accession>
<sequence>MTGKWPSFVTKDLGGTQADDAEMMRRWQEYDRQIKKVILAGGVHQDADGWWVENATGELVGPDPEMERPLPTEELASANLRGRLSAQSLELAHFNDSHNIGIKG</sequence>
<dbReference type="RefSeq" id="WP_018209425.1">
    <property type="nucleotide sequence ID" value="NZ_CABFNB010000097.1"/>
</dbReference>
<dbReference type="EMBL" id="CABFNB010000097">
    <property type="protein sequence ID" value="VTZ61815.1"/>
    <property type="molecule type" value="Genomic_DNA"/>
</dbReference>
<proteinExistence type="predicted"/>
<dbReference type="Proteomes" id="UP000507954">
    <property type="component" value="Unassembled WGS sequence"/>
</dbReference>
<protein>
    <submittedName>
        <fullName evidence="2">Uncharacterized protein</fullName>
    </submittedName>
</protein>
<gene>
    <name evidence="2" type="ORF">EMEDMD4_310064</name>
</gene>
<organism evidence="2">
    <name type="scientific">Sinorhizobium medicae</name>
    <dbReference type="NCBI Taxonomy" id="110321"/>
    <lineage>
        <taxon>Bacteria</taxon>
        <taxon>Pseudomonadati</taxon>
        <taxon>Pseudomonadota</taxon>
        <taxon>Alphaproteobacteria</taxon>
        <taxon>Hyphomicrobiales</taxon>
        <taxon>Rhizobiaceae</taxon>
        <taxon>Sinorhizobium/Ensifer group</taxon>
        <taxon>Sinorhizobium</taxon>
    </lineage>
</organism>
<reference evidence="2" key="1">
    <citation type="submission" date="2019-06" db="EMBL/GenBank/DDBJ databases">
        <authorList>
            <person name="Le Quere A."/>
            <person name="Colella S."/>
        </authorList>
    </citation>
    <scope>NUCLEOTIDE SEQUENCE</scope>
    <source>
        <strain evidence="2">EmedicaeMD41</strain>
    </source>
</reference>
<name>A0A508WWX6_9HYPH</name>
<dbReference type="AlphaFoldDB" id="A0A508WWX6"/>